<name>A0A1M6SIU1_9FLAO</name>
<proteinExistence type="predicted"/>
<keyword evidence="2" id="KW-1185">Reference proteome</keyword>
<evidence type="ECO:0000313" key="1">
    <source>
        <dbReference type="EMBL" id="SHK44570.1"/>
    </source>
</evidence>
<dbReference type="Proteomes" id="UP000184314">
    <property type="component" value="Unassembled WGS sequence"/>
</dbReference>
<reference evidence="2" key="1">
    <citation type="submission" date="2016-11" db="EMBL/GenBank/DDBJ databases">
        <authorList>
            <person name="Varghese N."/>
            <person name="Submissions S."/>
        </authorList>
    </citation>
    <scope>NUCLEOTIDE SEQUENCE [LARGE SCALE GENOMIC DNA]</scope>
    <source>
        <strain evidence="2">DSM 16478</strain>
    </source>
</reference>
<sequence>MKFIILFFTFIIGINLSAQDPGNAAKHIGAGVVIGVAGGYAADKISNGQKGWKWAGAVGSSLVVGLAKEGVYDKSKGYEWETRDVLYTTLGGVLAGMALDVLTSNTRRRNGGGKSCGCLVAQLDNQYEIQLPLFVENGTGDITSELQAAYFLR</sequence>
<organism evidence="1 2">
    <name type="scientific">Maribacter aquivivus</name>
    <dbReference type="NCBI Taxonomy" id="228958"/>
    <lineage>
        <taxon>Bacteria</taxon>
        <taxon>Pseudomonadati</taxon>
        <taxon>Bacteroidota</taxon>
        <taxon>Flavobacteriia</taxon>
        <taxon>Flavobacteriales</taxon>
        <taxon>Flavobacteriaceae</taxon>
        <taxon>Maribacter</taxon>
    </lineage>
</organism>
<dbReference type="RefSeq" id="WP_073245732.1">
    <property type="nucleotide sequence ID" value="NZ_FQZX01000002.1"/>
</dbReference>
<dbReference type="OrthoDB" id="1446979at2"/>
<gene>
    <name evidence="1" type="ORF">SAMN04488007_3111</name>
</gene>
<evidence type="ECO:0000313" key="2">
    <source>
        <dbReference type="Proteomes" id="UP000184314"/>
    </source>
</evidence>
<protein>
    <submittedName>
        <fullName evidence="1">Uncharacterized protein</fullName>
    </submittedName>
</protein>
<accession>A0A1M6SIU1</accession>
<dbReference type="AlphaFoldDB" id="A0A1M6SIU1"/>
<dbReference type="EMBL" id="FQZX01000002">
    <property type="protein sequence ID" value="SHK44570.1"/>
    <property type="molecule type" value="Genomic_DNA"/>
</dbReference>